<feature type="region of interest" description="Disordered" evidence="1">
    <location>
        <begin position="1"/>
        <end position="101"/>
    </location>
</feature>
<dbReference type="AlphaFoldDB" id="A0A8H3VM13"/>
<proteinExistence type="predicted"/>
<evidence type="ECO:0000256" key="1">
    <source>
        <dbReference type="SAM" id="MobiDB-lite"/>
    </source>
</evidence>
<accession>A0A8H3VM13</accession>
<feature type="compositionally biased region" description="Low complexity" evidence="1">
    <location>
        <begin position="10"/>
        <end position="23"/>
    </location>
</feature>
<feature type="compositionally biased region" description="Polar residues" evidence="1">
    <location>
        <begin position="29"/>
        <end position="58"/>
    </location>
</feature>
<keyword evidence="3" id="KW-1185">Reference proteome</keyword>
<dbReference type="Proteomes" id="UP000490939">
    <property type="component" value="Unassembled WGS sequence"/>
</dbReference>
<comment type="caution">
    <text evidence="2">The sequence shown here is derived from an EMBL/GenBank/DDBJ whole genome shotgun (WGS) entry which is preliminary data.</text>
</comment>
<evidence type="ECO:0000313" key="3">
    <source>
        <dbReference type="Proteomes" id="UP000490939"/>
    </source>
</evidence>
<protein>
    <submittedName>
        <fullName evidence="2">Uncharacterized protein</fullName>
    </submittedName>
</protein>
<name>A0A8H3VM13_VENIN</name>
<dbReference type="EMBL" id="WNWR01000151">
    <property type="protein sequence ID" value="KAE9990133.1"/>
    <property type="molecule type" value="Genomic_DNA"/>
</dbReference>
<evidence type="ECO:0000313" key="2">
    <source>
        <dbReference type="EMBL" id="KAE9990133.1"/>
    </source>
</evidence>
<reference evidence="2 3" key="1">
    <citation type="submission" date="2019-07" db="EMBL/GenBank/DDBJ databases">
        <title>Venturia inaequalis Genome Resource.</title>
        <authorList>
            <person name="Lichtner F.J."/>
        </authorList>
    </citation>
    <scope>NUCLEOTIDE SEQUENCE [LARGE SCALE GENOMIC DNA]</scope>
    <source>
        <strain evidence="2 3">DMI_063113</strain>
    </source>
</reference>
<gene>
    <name evidence="2" type="ORF">EG327_001821</name>
</gene>
<organism evidence="2 3">
    <name type="scientific">Venturia inaequalis</name>
    <name type="common">Apple scab fungus</name>
    <dbReference type="NCBI Taxonomy" id="5025"/>
    <lineage>
        <taxon>Eukaryota</taxon>
        <taxon>Fungi</taxon>
        <taxon>Dikarya</taxon>
        <taxon>Ascomycota</taxon>
        <taxon>Pezizomycotina</taxon>
        <taxon>Dothideomycetes</taxon>
        <taxon>Pleosporomycetidae</taxon>
        <taxon>Venturiales</taxon>
        <taxon>Venturiaceae</taxon>
        <taxon>Venturia</taxon>
    </lineage>
</organism>
<sequence>MAAEKATRHQSVSSVQSSAQSSAFEEQLSDSTGDVSKLSSAAETQRSALEEYSYTQEQSNERVRARASQMRMKGFLEKSPMFGKSLSPAENINAEENVRAG</sequence>